<organism evidence="1">
    <name type="scientific">Micrurus surinamensis</name>
    <name type="common">Surinam coral snake</name>
    <dbReference type="NCBI Taxonomy" id="129470"/>
    <lineage>
        <taxon>Eukaryota</taxon>
        <taxon>Metazoa</taxon>
        <taxon>Chordata</taxon>
        <taxon>Craniata</taxon>
        <taxon>Vertebrata</taxon>
        <taxon>Euteleostomi</taxon>
        <taxon>Lepidosauria</taxon>
        <taxon>Squamata</taxon>
        <taxon>Bifurcata</taxon>
        <taxon>Unidentata</taxon>
        <taxon>Episquamata</taxon>
        <taxon>Toxicofera</taxon>
        <taxon>Serpentes</taxon>
        <taxon>Colubroidea</taxon>
        <taxon>Elapidae</taxon>
        <taxon>Elapinae</taxon>
        <taxon>Micrurus</taxon>
    </lineage>
</organism>
<name>A0A2D4PHU9_MICSU</name>
<proteinExistence type="predicted"/>
<dbReference type="EMBL" id="IACN01060989">
    <property type="protein sequence ID" value="LAB56808.1"/>
    <property type="molecule type" value="Transcribed_RNA"/>
</dbReference>
<protein>
    <submittedName>
        <fullName evidence="1">Uncharacterized protein</fullName>
    </submittedName>
</protein>
<sequence>MMFLKENQTHLYFLHYKFNIFVCACFGEGTRVSFEMQAKSFWTSYLSAATKVSVRRRGEQFCTSNFILREPCKRRRLDIGKECGVFFSPTEKKGDWIAFQDCACQIHLCTRYFGKKKKKSEHQSIYKAETS</sequence>
<dbReference type="EMBL" id="IACN01060990">
    <property type="protein sequence ID" value="LAB56809.1"/>
    <property type="molecule type" value="Transcribed_RNA"/>
</dbReference>
<dbReference type="AlphaFoldDB" id="A0A2D4PHU9"/>
<evidence type="ECO:0000313" key="1">
    <source>
        <dbReference type="EMBL" id="LAB56809.1"/>
    </source>
</evidence>
<reference evidence="1" key="2">
    <citation type="submission" date="2017-11" db="EMBL/GenBank/DDBJ databases">
        <title>Coralsnake Venomics: Analyses of Venom Gland Transcriptomes and Proteomes of Six Brazilian Taxa.</title>
        <authorList>
            <person name="Aird S.D."/>
            <person name="Jorge da Silva N."/>
            <person name="Qiu L."/>
            <person name="Villar-Briones A."/>
            <person name="Aparecida-Saddi V."/>
            <person name="Campos-Telles M.P."/>
            <person name="Grau M."/>
            <person name="Mikheyev A.S."/>
        </authorList>
    </citation>
    <scope>NUCLEOTIDE SEQUENCE</scope>
    <source>
        <tissue evidence="1">Venom_gland</tissue>
    </source>
</reference>
<accession>A0A2D4PHU9</accession>
<reference evidence="1" key="1">
    <citation type="submission" date="2017-07" db="EMBL/GenBank/DDBJ databases">
        <authorList>
            <person name="Mikheyev A."/>
            <person name="Grau M."/>
        </authorList>
    </citation>
    <scope>NUCLEOTIDE SEQUENCE</scope>
    <source>
        <tissue evidence="1">Venom_gland</tissue>
    </source>
</reference>